<dbReference type="PANTHER" id="PTHR33148">
    <property type="entry name" value="PLASTID MOVEMENT IMPAIRED PROTEIN-RELATED"/>
    <property type="match status" value="1"/>
</dbReference>
<sequence>MGNCSFKSSVVVSADETAKGFNQFIRVMTDSGEILKLKGPKLAGEILHDFPGHKICGKGHVSSPLLDHQELLVGHVYYLLPITNPTAAKDRSGDQEDGNGGKNDCQMEDMEPVRKSTSAEAAMEMAASLANGPALEVLPPPQKGVWKVKLAITPKQLEEILSEEVNTEALIEQMSMAANNAVSSGSVTPRRSKISWGLILKQRVLGNVFKAHNSHIEQDNEVQAVNLFKNNPIYEC</sequence>
<reference evidence="2" key="1">
    <citation type="submission" date="2023-03" db="EMBL/GenBank/DDBJ databases">
        <authorList>
            <person name="Julca I."/>
        </authorList>
    </citation>
    <scope>NUCLEOTIDE SEQUENCE</scope>
</reference>
<feature type="region of interest" description="Disordered" evidence="1">
    <location>
        <begin position="87"/>
        <end position="108"/>
    </location>
</feature>
<dbReference type="AlphaFoldDB" id="A0AAV1CIN8"/>
<dbReference type="Pfam" id="PF14009">
    <property type="entry name" value="PADRE"/>
    <property type="match status" value="1"/>
</dbReference>
<proteinExistence type="predicted"/>
<protein>
    <submittedName>
        <fullName evidence="2">OLC1v1030077C1</fullName>
    </submittedName>
</protein>
<dbReference type="EMBL" id="OX459119">
    <property type="protein sequence ID" value="CAI9094352.1"/>
    <property type="molecule type" value="Genomic_DNA"/>
</dbReference>
<name>A0AAV1CIN8_OLDCO</name>
<dbReference type="InterPro" id="IPR025322">
    <property type="entry name" value="PADRE_dom"/>
</dbReference>
<keyword evidence="3" id="KW-1185">Reference proteome</keyword>
<evidence type="ECO:0000256" key="1">
    <source>
        <dbReference type="SAM" id="MobiDB-lite"/>
    </source>
</evidence>
<evidence type="ECO:0000313" key="3">
    <source>
        <dbReference type="Proteomes" id="UP001161247"/>
    </source>
</evidence>
<evidence type="ECO:0000313" key="2">
    <source>
        <dbReference type="EMBL" id="CAI9094352.1"/>
    </source>
</evidence>
<gene>
    <name evidence="2" type="ORF">OLC1_LOCUS5538</name>
</gene>
<accession>A0AAV1CIN8</accession>
<dbReference type="Proteomes" id="UP001161247">
    <property type="component" value="Chromosome 2"/>
</dbReference>
<dbReference type="PANTHER" id="PTHR33148:SF33">
    <property type="entry name" value="DUF4228 DOMAIN PROTEIN"/>
    <property type="match status" value="1"/>
</dbReference>
<organism evidence="2 3">
    <name type="scientific">Oldenlandia corymbosa var. corymbosa</name>
    <dbReference type="NCBI Taxonomy" id="529605"/>
    <lineage>
        <taxon>Eukaryota</taxon>
        <taxon>Viridiplantae</taxon>
        <taxon>Streptophyta</taxon>
        <taxon>Embryophyta</taxon>
        <taxon>Tracheophyta</taxon>
        <taxon>Spermatophyta</taxon>
        <taxon>Magnoliopsida</taxon>
        <taxon>eudicotyledons</taxon>
        <taxon>Gunneridae</taxon>
        <taxon>Pentapetalae</taxon>
        <taxon>asterids</taxon>
        <taxon>lamiids</taxon>
        <taxon>Gentianales</taxon>
        <taxon>Rubiaceae</taxon>
        <taxon>Rubioideae</taxon>
        <taxon>Spermacoceae</taxon>
        <taxon>Hedyotis-Oldenlandia complex</taxon>
        <taxon>Oldenlandia</taxon>
    </lineage>
</organism>